<dbReference type="SUPFAM" id="SSF53474">
    <property type="entry name" value="alpha/beta-Hydrolases"/>
    <property type="match status" value="1"/>
</dbReference>
<dbReference type="Gene3D" id="3.40.50.1820">
    <property type="entry name" value="alpha/beta hydrolase"/>
    <property type="match status" value="1"/>
</dbReference>
<dbReference type="InterPro" id="IPR000073">
    <property type="entry name" value="AB_hydrolase_1"/>
</dbReference>
<dbReference type="PANTHER" id="PTHR43798:SF33">
    <property type="entry name" value="HYDROLASE, PUTATIVE (AFU_ORTHOLOGUE AFUA_2G14860)-RELATED"/>
    <property type="match status" value="1"/>
</dbReference>
<evidence type="ECO:0000259" key="1">
    <source>
        <dbReference type="Pfam" id="PF00561"/>
    </source>
</evidence>
<reference evidence="2 3" key="1">
    <citation type="submission" date="2010-07" db="EMBL/GenBank/DDBJ databases">
        <authorList>
            <person name="Muzny D."/>
            <person name="Qin X."/>
            <person name="Deng J."/>
            <person name="Jiang H."/>
            <person name="Liu Y."/>
            <person name="Qu J."/>
            <person name="Song X.-Z."/>
            <person name="Zhang L."/>
            <person name="Thornton R."/>
            <person name="Coyle M."/>
            <person name="Francisco L."/>
            <person name="Jackson L."/>
            <person name="Javaid M."/>
            <person name="Korchina V."/>
            <person name="Kovar C."/>
            <person name="Mata R."/>
            <person name="Mathew T."/>
            <person name="Ngo R."/>
            <person name="Nguyen L."/>
            <person name="Nguyen N."/>
            <person name="Okwuonu G."/>
            <person name="Ongeri F."/>
            <person name="Pham C."/>
            <person name="Simmons D."/>
            <person name="Wilczek-Boney K."/>
            <person name="Hale W."/>
            <person name="Jakkamsetti A."/>
            <person name="Pham P."/>
            <person name="Ruth R."/>
            <person name="San Lucas F."/>
            <person name="Warren J."/>
            <person name="Zhang J."/>
            <person name="Zhao Z."/>
            <person name="Zhou C."/>
            <person name="Zhu D."/>
            <person name="Lee S."/>
            <person name="Bess C."/>
            <person name="Blankenburg K."/>
            <person name="Forbes L."/>
            <person name="Fu Q."/>
            <person name="Gubbala S."/>
            <person name="Hirani K."/>
            <person name="Jayaseelan J.C."/>
            <person name="Lara F."/>
            <person name="Munidasa M."/>
            <person name="Palculict T."/>
            <person name="Patil S."/>
            <person name="Pu L.-L."/>
            <person name="Saada N."/>
            <person name="Tang L."/>
            <person name="Weissenberger G."/>
            <person name="Zhu Y."/>
            <person name="Hemphill L."/>
            <person name="Shang Y."/>
            <person name="Youmans B."/>
            <person name="Ayvaz T."/>
            <person name="Ross M."/>
            <person name="Santibanez J."/>
            <person name="Aqrawi P."/>
            <person name="Gross S."/>
            <person name="Joshi V."/>
            <person name="Fowler G."/>
            <person name="Nazareth L."/>
            <person name="Reid J."/>
            <person name="Worley K."/>
            <person name="Petrosino J."/>
            <person name="Highlander S."/>
            <person name="Gibbs R."/>
        </authorList>
    </citation>
    <scope>NUCLEOTIDE SEQUENCE [LARGE SCALE GENOMIC DNA]</scope>
    <source>
        <strain evidence="2 3">ATCC BAA-1640</strain>
    </source>
</reference>
<proteinExistence type="predicted"/>
<protein>
    <submittedName>
        <fullName evidence="2">Hydrolase, alpha/beta domain protein</fullName>
    </submittedName>
</protein>
<feature type="domain" description="AB hydrolase-1" evidence="1">
    <location>
        <begin position="24"/>
        <end position="239"/>
    </location>
</feature>
<keyword evidence="2" id="KW-0378">Hydrolase</keyword>
<dbReference type="HOGENOM" id="CLU_020336_13_2_9"/>
<sequence>MKKDFKVIDGIKTAYIRREGDGTPVVILHGWGANIESIMPIVNSISGRPFLAYDAPGFGDSDEPTGVWSTYDYSDFLLKVLKEFEIDRAIFIGHSFGGKTLTCFAPKHEDMVEKLVLVDASGVLPKRKMSYYFKVYSFKFLKNMYKLLFFWKKDSLEKFYKRFGSDDYRDTSGIMRSTFVKVVNESTEEEFSKINSDTLLIWGERDDATPVYMGKIFESKIKNSGLVVLNGGHYSYLDDYGTFCAVINSYLGDIDG</sequence>
<dbReference type="STRING" id="862517.HMPREF9225_1804"/>
<dbReference type="AlphaFoldDB" id="E0NNR5"/>
<keyword evidence="3" id="KW-1185">Reference proteome</keyword>
<gene>
    <name evidence="2" type="primary">mhpC</name>
    <name evidence="2" type="ORF">HMPREF9225_1804</name>
</gene>
<dbReference type="eggNOG" id="COG0596">
    <property type="taxonomic scope" value="Bacteria"/>
</dbReference>
<dbReference type="OrthoDB" id="9775557at2"/>
<accession>E0NNR5</accession>
<organism evidence="2 3">
    <name type="scientific">Peptoniphilus duerdenii ATCC BAA-1640</name>
    <dbReference type="NCBI Taxonomy" id="862517"/>
    <lineage>
        <taxon>Bacteria</taxon>
        <taxon>Bacillati</taxon>
        <taxon>Bacillota</taxon>
        <taxon>Tissierellia</taxon>
        <taxon>Tissierellales</taxon>
        <taxon>Peptoniphilaceae</taxon>
        <taxon>Peptoniphilus</taxon>
    </lineage>
</organism>
<evidence type="ECO:0000313" key="3">
    <source>
        <dbReference type="Proteomes" id="UP000003280"/>
    </source>
</evidence>
<dbReference type="InterPro" id="IPR050266">
    <property type="entry name" value="AB_hydrolase_sf"/>
</dbReference>
<evidence type="ECO:0000313" key="2">
    <source>
        <dbReference type="EMBL" id="EFM24568.1"/>
    </source>
</evidence>
<dbReference type="InterPro" id="IPR029058">
    <property type="entry name" value="AB_hydrolase_fold"/>
</dbReference>
<comment type="caution">
    <text evidence="2">The sequence shown here is derived from an EMBL/GenBank/DDBJ whole genome shotgun (WGS) entry which is preliminary data.</text>
</comment>
<dbReference type="Proteomes" id="UP000003280">
    <property type="component" value="Unassembled WGS sequence"/>
</dbReference>
<name>E0NNR5_9FIRM</name>
<dbReference type="RefSeq" id="WP_008902579.1">
    <property type="nucleotide sequence ID" value="NZ_GL397071.1"/>
</dbReference>
<dbReference type="EMBL" id="AEEH01000051">
    <property type="protein sequence ID" value="EFM24568.1"/>
    <property type="molecule type" value="Genomic_DNA"/>
</dbReference>
<dbReference type="Pfam" id="PF00561">
    <property type="entry name" value="Abhydrolase_1"/>
    <property type="match status" value="1"/>
</dbReference>
<dbReference type="GO" id="GO:0016787">
    <property type="term" value="F:hydrolase activity"/>
    <property type="evidence" value="ECO:0007669"/>
    <property type="project" value="UniProtKB-KW"/>
</dbReference>
<dbReference type="GO" id="GO:0016020">
    <property type="term" value="C:membrane"/>
    <property type="evidence" value="ECO:0007669"/>
    <property type="project" value="TreeGrafter"/>
</dbReference>
<dbReference type="PANTHER" id="PTHR43798">
    <property type="entry name" value="MONOACYLGLYCEROL LIPASE"/>
    <property type="match status" value="1"/>
</dbReference>
<dbReference type="PRINTS" id="PR00111">
    <property type="entry name" value="ABHYDROLASE"/>
</dbReference>